<sequence length="125" mass="13643">MCGFLPRSHAPPVRATIMGIAALAHYCTCVDHKTIHKTKTARADPEPQLIFSAAKPTDSLTPGHRGALSVFMDGCTCSSIQSSSLIVWPPLFNRILLNLLDSWSEGKVYIEEFPIQDPGAFQSES</sequence>
<evidence type="ECO:0000313" key="2">
    <source>
        <dbReference type="Proteomes" id="UP001234297"/>
    </source>
</evidence>
<accession>A0ACC2LZI4</accession>
<dbReference type="Proteomes" id="UP001234297">
    <property type="component" value="Chromosome 3"/>
</dbReference>
<keyword evidence="2" id="KW-1185">Reference proteome</keyword>
<evidence type="ECO:0000313" key="1">
    <source>
        <dbReference type="EMBL" id="KAJ8638496.1"/>
    </source>
</evidence>
<protein>
    <submittedName>
        <fullName evidence="1">Uncharacterized protein</fullName>
    </submittedName>
</protein>
<reference evidence="1 2" key="1">
    <citation type="journal article" date="2022" name="Hortic Res">
        <title>A haplotype resolved chromosomal level avocado genome allows analysis of novel avocado genes.</title>
        <authorList>
            <person name="Nath O."/>
            <person name="Fletcher S.J."/>
            <person name="Hayward A."/>
            <person name="Shaw L.M."/>
            <person name="Masouleh A.K."/>
            <person name="Furtado A."/>
            <person name="Henry R.J."/>
            <person name="Mitter N."/>
        </authorList>
    </citation>
    <scope>NUCLEOTIDE SEQUENCE [LARGE SCALE GENOMIC DNA]</scope>
    <source>
        <strain evidence="2">cv. Hass</strain>
    </source>
</reference>
<organism evidence="1 2">
    <name type="scientific">Persea americana</name>
    <name type="common">Avocado</name>
    <dbReference type="NCBI Taxonomy" id="3435"/>
    <lineage>
        <taxon>Eukaryota</taxon>
        <taxon>Viridiplantae</taxon>
        <taxon>Streptophyta</taxon>
        <taxon>Embryophyta</taxon>
        <taxon>Tracheophyta</taxon>
        <taxon>Spermatophyta</taxon>
        <taxon>Magnoliopsida</taxon>
        <taxon>Magnoliidae</taxon>
        <taxon>Laurales</taxon>
        <taxon>Lauraceae</taxon>
        <taxon>Persea</taxon>
    </lineage>
</organism>
<gene>
    <name evidence="1" type="ORF">MRB53_012763</name>
</gene>
<dbReference type="EMBL" id="CM056811">
    <property type="protein sequence ID" value="KAJ8638496.1"/>
    <property type="molecule type" value="Genomic_DNA"/>
</dbReference>
<proteinExistence type="predicted"/>
<name>A0ACC2LZI4_PERAE</name>
<comment type="caution">
    <text evidence="1">The sequence shown here is derived from an EMBL/GenBank/DDBJ whole genome shotgun (WGS) entry which is preliminary data.</text>
</comment>